<proteinExistence type="predicted"/>
<gene>
    <name evidence="2" type="ordered locus">Pnec_0860</name>
</gene>
<organism evidence="2">
    <name type="scientific">Polynucleobacter necessarius subsp. necessarius (strain STIR1)</name>
    <dbReference type="NCBI Taxonomy" id="452638"/>
    <lineage>
        <taxon>Bacteria</taxon>
        <taxon>Pseudomonadati</taxon>
        <taxon>Pseudomonadota</taxon>
        <taxon>Betaproteobacteria</taxon>
        <taxon>Burkholderiales</taxon>
        <taxon>Burkholderiaceae</taxon>
        <taxon>Polynucleobacter</taxon>
    </lineage>
</organism>
<keyword evidence="1" id="KW-0472">Membrane</keyword>
<dbReference type="eggNOG" id="ENOG502ZJJQ">
    <property type="taxonomic scope" value="Bacteria"/>
</dbReference>
<reference evidence="2" key="1">
    <citation type="submission" date="2008-03" db="EMBL/GenBank/DDBJ databases">
        <title>Complete sequence of Polynucleobacter necessarius STIR1.</title>
        <authorList>
            <consortium name="US DOE Joint Genome Institute"/>
            <person name="Copeland A."/>
            <person name="Lucas S."/>
            <person name="Lapidus A."/>
            <person name="Barry K."/>
            <person name="Detter J.C."/>
            <person name="Glavina del Rio T."/>
            <person name="Hammon N."/>
            <person name="Israni S."/>
            <person name="Dalin E."/>
            <person name="Tice H."/>
            <person name="Pitluck S."/>
            <person name="Chain P."/>
            <person name="Malfatti S."/>
            <person name="Shin M."/>
            <person name="Vergez L."/>
            <person name="Schmutz J."/>
            <person name="Larimer F."/>
            <person name="Land M."/>
            <person name="Hauser L."/>
            <person name="Kyrpides N."/>
            <person name="Kim E."/>
            <person name="Hahn M."/>
            <person name="Richardson P."/>
        </authorList>
    </citation>
    <scope>NUCLEOTIDE SEQUENCE [LARGE SCALE GENOMIC DNA]</scope>
    <source>
        <strain evidence="2">STIR1</strain>
    </source>
</reference>
<dbReference type="OrthoDB" id="9135591at2"/>
<evidence type="ECO:0000313" key="2">
    <source>
        <dbReference type="EMBL" id="ACB44060.1"/>
    </source>
</evidence>
<feature type="transmembrane region" description="Helical" evidence="1">
    <location>
        <begin position="12"/>
        <end position="34"/>
    </location>
</feature>
<dbReference type="HOGENOM" id="CLU_2024600_0_0_4"/>
<dbReference type="KEGG" id="pne:Pnec_0860"/>
<dbReference type="EMBL" id="CP001010">
    <property type="protein sequence ID" value="ACB44060.1"/>
    <property type="molecule type" value="Genomic_DNA"/>
</dbReference>
<name>B1XUN3_POLNS</name>
<protein>
    <submittedName>
        <fullName evidence="2">Uncharacterized protein</fullName>
    </submittedName>
</protein>
<keyword evidence="1" id="KW-0812">Transmembrane</keyword>
<accession>B1XUN3</accession>
<dbReference type="AlphaFoldDB" id="B1XUN3"/>
<keyword evidence="1" id="KW-1133">Transmembrane helix</keyword>
<sequence length="108" mass="11837">MVAYFSSKFTKQIHATFTASLLVICLVGTHWMGFPHSISHAHLQSQAESNSVLIDTPPSLNHSSDVCHLFDALTLAGFITPDSDIAIAFSFFTSQSSEWKDSFIAKDS</sequence>
<evidence type="ECO:0000256" key="1">
    <source>
        <dbReference type="SAM" id="Phobius"/>
    </source>
</evidence>